<accession>A0ABT5MZ65</accession>
<sequence>MCIGIPMQVTALEPGHALCEGRGERRRVNTALVDGVATGDWLLVFLGDARERIDAARASEVNATLDLVLGAMRGEGGAGDAGFELPSRMSADQLRQLAGQ</sequence>
<dbReference type="PROSITE" id="PS01097">
    <property type="entry name" value="HUPF_HYPC"/>
    <property type="match status" value="1"/>
</dbReference>
<comment type="similarity">
    <text evidence="1">Belongs to the HupF/HypC family.</text>
</comment>
<dbReference type="NCBIfam" id="TIGR00074">
    <property type="entry name" value="hypC_hupF"/>
    <property type="match status" value="1"/>
</dbReference>
<evidence type="ECO:0000256" key="1">
    <source>
        <dbReference type="ARBA" id="ARBA00006018"/>
    </source>
</evidence>
<evidence type="ECO:0000313" key="2">
    <source>
        <dbReference type="EMBL" id="MDD0839098.1"/>
    </source>
</evidence>
<dbReference type="Pfam" id="PF01455">
    <property type="entry name" value="HupF_HypC"/>
    <property type="match status" value="1"/>
</dbReference>
<dbReference type="InterPro" id="IPR001109">
    <property type="entry name" value="Hydrogenase_HupF/HypC"/>
</dbReference>
<evidence type="ECO:0000313" key="3">
    <source>
        <dbReference type="Proteomes" id="UP001528673"/>
    </source>
</evidence>
<dbReference type="PRINTS" id="PR00445">
    <property type="entry name" value="HUPFHYPC"/>
</dbReference>
<dbReference type="EMBL" id="JAQSIP010000004">
    <property type="protein sequence ID" value="MDD0839098.1"/>
    <property type="molecule type" value="Genomic_DNA"/>
</dbReference>
<dbReference type="Gene3D" id="2.30.30.140">
    <property type="match status" value="1"/>
</dbReference>
<dbReference type="Proteomes" id="UP001528673">
    <property type="component" value="Unassembled WGS sequence"/>
</dbReference>
<dbReference type="RefSeq" id="WP_273951486.1">
    <property type="nucleotide sequence ID" value="NZ_JAQSIP010000004.1"/>
</dbReference>
<dbReference type="PANTHER" id="PTHR35177">
    <property type="entry name" value="HYDROGENASE MATURATION FACTOR HYBG"/>
    <property type="match status" value="1"/>
</dbReference>
<organism evidence="2 3">
    <name type="scientific">Curvibacter cyanobacteriorum</name>
    <dbReference type="NCBI Taxonomy" id="3026422"/>
    <lineage>
        <taxon>Bacteria</taxon>
        <taxon>Pseudomonadati</taxon>
        <taxon>Pseudomonadota</taxon>
        <taxon>Betaproteobacteria</taxon>
        <taxon>Burkholderiales</taxon>
        <taxon>Comamonadaceae</taxon>
        <taxon>Curvibacter</taxon>
    </lineage>
</organism>
<proteinExistence type="inferred from homology"/>
<dbReference type="SUPFAM" id="SSF159127">
    <property type="entry name" value="HupF/HypC-like"/>
    <property type="match status" value="1"/>
</dbReference>
<protein>
    <submittedName>
        <fullName evidence="2">HypC/HybG/HupF family hydrogenase formation chaperone</fullName>
    </submittedName>
</protein>
<gene>
    <name evidence="2" type="ORF">PSQ40_10985</name>
</gene>
<dbReference type="PANTHER" id="PTHR35177:SF2">
    <property type="entry name" value="HYDROGENASE MATURATION FACTOR HYBG"/>
    <property type="match status" value="1"/>
</dbReference>
<comment type="caution">
    <text evidence="2">The sequence shown here is derived from an EMBL/GenBank/DDBJ whole genome shotgun (WGS) entry which is preliminary data.</text>
</comment>
<name>A0ABT5MZ65_9BURK</name>
<dbReference type="InterPro" id="IPR019812">
    <property type="entry name" value="Hydgase_assmbl_chp_CS"/>
</dbReference>
<reference evidence="2 3" key="1">
    <citation type="submission" date="2023-02" db="EMBL/GenBank/DDBJ databases">
        <title>Bacterial whole genomic sequence of Curvibacter sp. HBC61.</title>
        <authorList>
            <person name="Le V."/>
            <person name="Ko S.-R."/>
            <person name="Ahn C.-Y."/>
            <person name="Oh H.-M."/>
        </authorList>
    </citation>
    <scope>NUCLEOTIDE SEQUENCE [LARGE SCALE GENOMIC DNA]</scope>
    <source>
        <strain evidence="2 3">HBC61</strain>
    </source>
</reference>
<keyword evidence="3" id="KW-1185">Reference proteome</keyword>